<feature type="compositionally biased region" description="Polar residues" evidence="7">
    <location>
        <begin position="1"/>
        <end position="11"/>
    </location>
</feature>
<organism evidence="9 10">
    <name type="scientific">Leptonema illini DSM 21528</name>
    <dbReference type="NCBI Taxonomy" id="929563"/>
    <lineage>
        <taxon>Bacteria</taxon>
        <taxon>Pseudomonadati</taxon>
        <taxon>Spirochaetota</taxon>
        <taxon>Spirochaetia</taxon>
        <taxon>Leptospirales</taxon>
        <taxon>Leptospiraceae</taxon>
        <taxon>Leptonema</taxon>
    </lineage>
</organism>
<evidence type="ECO:0000313" key="10">
    <source>
        <dbReference type="Proteomes" id="UP000005737"/>
    </source>
</evidence>
<keyword evidence="2" id="KW-0479">Metal-binding</keyword>
<evidence type="ECO:0000256" key="4">
    <source>
        <dbReference type="ARBA" id="ARBA00022833"/>
    </source>
</evidence>
<protein>
    <submittedName>
        <fullName evidence="9">DNA repair protein RadC</fullName>
    </submittedName>
</protein>
<dbReference type="InterPro" id="IPR001405">
    <property type="entry name" value="UPF0758"/>
</dbReference>
<keyword evidence="1" id="KW-0645">Protease</keyword>
<comment type="similarity">
    <text evidence="6">Belongs to the UPF0758 family.</text>
</comment>
<dbReference type="InterPro" id="IPR020891">
    <property type="entry name" value="UPF0758_CS"/>
</dbReference>
<evidence type="ECO:0000256" key="2">
    <source>
        <dbReference type="ARBA" id="ARBA00022723"/>
    </source>
</evidence>
<evidence type="ECO:0000256" key="3">
    <source>
        <dbReference type="ARBA" id="ARBA00022801"/>
    </source>
</evidence>
<name>H2CLI2_9LEPT</name>
<evidence type="ECO:0000313" key="9">
    <source>
        <dbReference type="EMBL" id="EHQ04593.1"/>
    </source>
</evidence>
<dbReference type="GO" id="GO:0006508">
    <property type="term" value="P:proteolysis"/>
    <property type="evidence" value="ECO:0007669"/>
    <property type="project" value="UniProtKB-KW"/>
</dbReference>
<gene>
    <name evidence="9" type="ORF">Lepil_4115</name>
</gene>
<dbReference type="PROSITE" id="PS01302">
    <property type="entry name" value="UPF0758"/>
    <property type="match status" value="1"/>
</dbReference>
<reference evidence="9 10" key="1">
    <citation type="submission" date="2011-10" db="EMBL/GenBank/DDBJ databases">
        <title>The Improved High-Quality Draft genome of Leptonema illini DSM 21528.</title>
        <authorList>
            <consortium name="US DOE Joint Genome Institute (JGI-PGF)"/>
            <person name="Lucas S."/>
            <person name="Copeland A."/>
            <person name="Lapidus A."/>
            <person name="Glavina del Rio T."/>
            <person name="Dalin E."/>
            <person name="Tice H."/>
            <person name="Bruce D."/>
            <person name="Goodwin L."/>
            <person name="Pitluck S."/>
            <person name="Peters L."/>
            <person name="Mikhailova N."/>
            <person name="Held B."/>
            <person name="Kyrpides N."/>
            <person name="Mavromatis K."/>
            <person name="Ivanova N."/>
            <person name="Markowitz V."/>
            <person name="Cheng J.-F."/>
            <person name="Hugenholtz P."/>
            <person name="Woyke T."/>
            <person name="Wu D."/>
            <person name="Gronow S."/>
            <person name="Wellnitz S."/>
            <person name="Brambilla E.-M."/>
            <person name="Klenk H.-P."/>
            <person name="Eisen J.A."/>
        </authorList>
    </citation>
    <scope>NUCLEOTIDE SEQUENCE [LARGE SCALE GENOMIC DNA]</scope>
    <source>
        <strain evidence="9 10">DSM 21528</strain>
    </source>
</reference>
<dbReference type="HOGENOM" id="CLU_073529_0_2_12"/>
<dbReference type="RefSeq" id="WP_002775791.1">
    <property type="nucleotide sequence ID" value="NZ_JH597775.1"/>
</dbReference>
<evidence type="ECO:0000256" key="5">
    <source>
        <dbReference type="ARBA" id="ARBA00023049"/>
    </source>
</evidence>
<keyword evidence="10" id="KW-1185">Reference proteome</keyword>
<proteinExistence type="inferred from homology"/>
<dbReference type="CDD" id="cd08071">
    <property type="entry name" value="MPN_DUF2466"/>
    <property type="match status" value="1"/>
</dbReference>
<feature type="compositionally biased region" description="Basic and acidic residues" evidence="7">
    <location>
        <begin position="13"/>
        <end position="24"/>
    </location>
</feature>
<dbReference type="Pfam" id="PF04002">
    <property type="entry name" value="RadC"/>
    <property type="match status" value="1"/>
</dbReference>
<evidence type="ECO:0000259" key="8">
    <source>
        <dbReference type="PROSITE" id="PS50249"/>
    </source>
</evidence>
<evidence type="ECO:0000256" key="6">
    <source>
        <dbReference type="RuleBase" id="RU003797"/>
    </source>
</evidence>
<keyword evidence="4" id="KW-0862">Zinc</keyword>
<dbReference type="Proteomes" id="UP000005737">
    <property type="component" value="Unassembled WGS sequence"/>
</dbReference>
<sequence length="222" mass="25042">MKNLRLSTLSPEQRPREKARKNGVESLSDRELLALVLGRGHRNMHVLQMAEELLRCLDRSKDVLPDADAIQSIHGIGHARAAMVLGALEFARRRIRPGGHRIKTAEDAFHLIKHYADRQQEHFLCISLNGANEVICTRVVSIGLLNRTQVHPREVFSDPLKDRAGAVIIAHNHPSGNVEPGSDDIETTRRLQEAGRLLGIAILDHIVFSLDRYFSFEEHRLL</sequence>
<keyword evidence="3" id="KW-0378">Hydrolase</keyword>
<dbReference type="Gene3D" id="3.40.140.10">
    <property type="entry name" value="Cytidine Deaminase, domain 2"/>
    <property type="match status" value="1"/>
</dbReference>
<accession>H2CLI2</accession>
<dbReference type="PANTHER" id="PTHR30471:SF3">
    <property type="entry name" value="UPF0758 PROTEIN YEES-RELATED"/>
    <property type="match status" value="1"/>
</dbReference>
<dbReference type="PROSITE" id="PS50249">
    <property type="entry name" value="MPN"/>
    <property type="match status" value="1"/>
</dbReference>
<dbReference type="NCBIfam" id="TIGR00608">
    <property type="entry name" value="radc"/>
    <property type="match status" value="1"/>
</dbReference>
<dbReference type="InterPro" id="IPR025657">
    <property type="entry name" value="RadC_JAB"/>
</dbReference>
<dbReference type="GO" id="GO:0046872">
    <property type="term" value="F:metal ion binding"/>
    <property type="evidence" value="ECO:0007669"/>
    <property type="project" value="UniProtKB-KW"/>
</dbReference>
<dbReference type="InterPro" id="IPR046778">
    <property type="entry name" value="UPF0758_N"/>
</dbReference>
<evidence type="ECO:0000256" key="7">
    <source>
        <dbReference type="SAM" id="MobiDB-lite"/>
    </source>
</evidence>
<dbReference type="STRING" id="183.GCA_002009735_00332"/>
<dbReference type="AlphaFoldDB" id="H2CLI2"/>
<dbReference type="InterPro" id="IPR037518">
    <property type="entry name" value="MPN"/>
</dbReference>
<dbReference type="Pfam" id="PF20582">
    <property type="entry name" value="UPF0758_N"/>
    <property type="match status" value="1"/>
</dbReference>
<dbReference type="GO" id="GO:0008237">
    <property type="term" value="F:metallopeptidase activity"/>
    <property type="evidence" value="ECO:0007669"/>
    <property type="project" value="UniProtKB-KW"/>
</dbReference>
<dbReference type="PANTHER" id="PTHR30471">
    <property type="entry name" value="DNA REPAIR PROTEIN RADC"/>
    <property type="match status" value="1"/>
</dbReference>
<feature type="region of interest" description="Disordered" evidence="7">
    <location>
        <begin position="1"/>
        <end position="24"/>
    </location>
</feature>
<keyword evidence="5" id="KW-0482">Metalloprotease</keyword>
<dbReference type="EMBL" id="JH597775">
    <property type="protein sequence ID" value="EHQ04593.1"/>
    <property type="molecule type" value="Genomic_DNA"/>
</dbReference>
<evidence type="ECO:0000256" key="1">
    <source>
        <dbReference type="ARBA" id="ARBA00022670"/>
    </source>
</evidence>
<dbReference type="NCBIfam" id="NF000642">
    <property type="entry name" value="PRK00024.1"/>
    <property type="match status" value="1"/>
</dbReference>
<feature type="domain" description="MPN" evidence="8">
    <location>
        <begin position="101"/>
        <end position="222"/>
    </location>
</feature>